<dbReference type="EMBL" id="CAACVG010011840">
    <property type="protein sequence ID" value="VEN58985.1"/>
    <property type="molecule type" value="Genomic_DNA"/>
</dbReference>
<dbReference type="AlphaFoldDB" id="A0A653DFK5"/>
<accession>A0A653DFK5</accession>
<reference evidence="1 2" key="1">
    <citation type="submission" date="2019-01" db="EMBL/GenBank/DDBJ databases">
        <authorList>
            <person name="Sayadi A."/>
        </authorList>
    </citation>
    <scope>NUCLEOTIDE SEQUENCE [LARGE SCALE GENOMIC DNA]</scope>
</reference>
<dbReference type="Proteomes" id="UP000410492">
    <property type="component" value="Unassembled WGS sequence"/>
</dbReference>
<keyword evidence="2" id="KW-1185">Reference proteome</keyword>
<organism evidence="1 2">
    <name type="scientific">Callosobruchus maculatus</name>
    <name type="common">Southern cowpea weevil</name>
    <name type="synonym">Pulse bruchid</name>
    <dbReference type="NCBI Taxonomy" id="64391"/>
    <lineage>
        <taxon>Eukaryota</taxon>
        <taxon>Metazoa</taxon>
        <taxon>Ecdysozoa</taxon>
        <taxon>Arthropoda</taxon>
        <taxon>Hexapoda</taxon>
        <taxon>Insecta</taxon>
        <taxon>Pterygota</taxon>
        <taxon>Neoptera</taxon>
        <taxon>Endopterygota</taxon>
        <taxon>Coleoptera</taxon>
        <taxon>Polyphaga</taxon>
        <taxon>Cucujiformia</taxon>
        <taxon>Chrysomeloidea</taxon>
        <taxon>Chrysomelidae</taxon>
        <taxon>Bruchinae</taxon>
        <taxon>Bruchini</taxon>
        <taxon>Callosobruchus</taxon>
    </lineage>
</organism>
<evidence type="ECO:0000313" key="2">
    <source>
        <dbReference type="Proteomes" id="UP000410492"/>
    </source>
</evidence>
<proteinExistence type="predicted"/>
<gene>
    <name evidence="1" type="ORF">CALMAC_LOCUS17167</name>
</gene>
<feature type="non-terminal residue" evidence="1">
    <location>
        <position position="1"/>
    </location>
</feature>
<evidence type="ECO:0000313" key="1">
    <source>
        <dbReference type="EMBL" id="VEN58985.1"/>
    </source>
</evidence>
<sequence length="49" mass="6016">VHSGKVEASKLFYITLWPFHLFYNYCIYTYAHSQFEVIQLSVCICWYFR</sequence>
<name>A0A653DFK5_CALMS</name>
<protein>
    <submittedName>
        <fullName evidence="1">Uncharacterized protein</fullName>
    </submittedName>
</protein>